<evidence type="ECO:0000256" key="12">
    <source>
        <dbReference type="ARBA" id="ARBA00034617"/>
    </source>
</evidence>
<keyword evidence="7 15" id="KW-0067">ATP-binding</keyword>
<evidence type="ECO:0000256" key="14">
    <source>
        <dbReference type="ARBA" id="ARBA00048988"/>
    </source>
</evidence>
<dbReference type="InterPro" id="IPR027417">
    <property type="entry name" value="P-loop_NTPase"/>
</dbReference>
<keyword evidence="6 15" id="KW-0347">Helicase</keyword>
<dbReference type="Gene3D" id="3.40.50.300">
    <property type="entry name" value="P-loop containing nucleotide triphosphate hydrolases"/>
    <property type="match status" value="2"/>
</dbReference>
<comment type="catalytic activity">
    <reaction evidence="12 15">
        <text>Couples ATP hydrolysis with the unwinding of duplex DNA by translocating in the 3'-5' direction.</text>
        <dbReference type="EC" id="5.6.2.4"/>
    </reaction>
</comment>
<dbReference type="InterPro" id="IPR012340">
    <property type="entry name" value="NA-bd_OB-fold"/>
</dbReference>
<reference evidence="19" key="1">
    <citation type="submission" date="2015-03" db="EMBL/GenBank/DDBJ databases">
        <authorList>
            <person name="Nijsse Bart"/>
        </authorList>
    </citation>
    <scope>NUCLEOTIDE SEQUENCE [LARGE SCALE GENOMIC DNA]</scope>
</reference>
<keyword evidence="4 15" id="KW-0227">DNA damage</keyword>
<evidence type="ECO:0000313" key="18">
    <source>
        <dbReference type="EMBL" id="CQR74546.1"/>
    </source>
</evidence>
<keyword evidence="10 15" id="KW-0234">DNA repair</keyword>
<evidence type="ECO:0000256" key="7">
    <source>
        <dbReference type="ARBA" id="ARBA00022840"/>
    </source>
</evidence>
<accession>A0A0U1L4D4</accession>
<evidence type="ECO:0000256" key="5">
    <source>
        <dbReference type="ARBA" id="ARBA00022801"/>
    </source>
</evidence>
<keyword evidence="3 15" id="KW-0547">Nucleotide-binding</keyword>
<dbReference type="Pfam" id="PF19833">
    <property type="entry name" value="RecG_dom3_C"/>
    <property type="match status" value="1"/>
</dbReference>
<evidence type="ECO:0000256" key="11">
    <source>
        <dbReference type="ARBA" id="ARBA00023235"/>
    </source>
</evidence>
<dbReference type="Pfam" id="PF00270">
    <property type="entry name" value="DEAD"/>
    <property type="match status" value="1"/>
</dbReference>
<evidence type="ECO:0000256" key="1">
    <source>
        <dbReference type="ARBA" id="ARBA00007504"/>
    </source>
</evidence>
<dbReference type="GO" id="GO:0016887">
    <property type="term" value="F:ATP hydrolysis activity"/>
    <property type="evidence" value="ECO:0007669"/>
    <property type="project" value="RHEA"/>
</dbReference>
<keyword evidence="11" id="KW-0413">Isomerase</keyword>
<dbReference type="PROSITE" id="PS51194">
    <property type="entry name" value="HELICASE_CTER"/>
    <property type="match status" value="1"/>
</dbReference>
<evidence type="ECO:0000256" key="15">
    <source>
        <dbReference type="RuleBase" id="RU363016"/>
    </source>
</evidence>
<proteinExistence type="inferred from homology"/>
<keyword evidence="5 15" id="KW-0378">Hydrolase</keyword>
<dbReference type="GO" id="GO:0006281">
    <property type="term" value="P:DNA repair"/>
    <property type="evidence" value="ECO:0007669"/>
    <property type="project" value="UniProtKB-UniRule"/>
</dbReference>
<dbReference type="PANTHER" id="PTHR47964:SF1">
    <property type="entry name" value="ATP-DEPENDENT DNA HELICASE HOMOLOG RECG, CHLOROPLASTIC"/>
    <property type="match status" value="1"/>
</dbReference>
<evidence type="ECO:0000256" key="13">
    <source>
        <dbReference type="ARBA" id="ARBA00034808"/>
    </source>
</evidence>
<evidence type="ECO:0000256" key="2">
    <source>
        <dbReference type="ARBA" id="ARBA00017846"/>
    </source>
</evidence>
<protein>
    <recommendedName>
        <fullName evidence="2 15">ATP-dependent DNA helicase RecG</fullName>
        <ecNumber evidence="13 15">5.6.2.4</ecNumber>
    </recommendedName>
</protein>
<evidence type="ECO:0000256" key="9">
    <source>
        <dbReference type="ARBA" id="ARBA00023172"/>
    </source>
</evidence>
<dbReference type="Pfam" id="PF00271">
    <property type="entry name" value="Helicase_C"/>
    <property type="match status" value="1"/>
</dbReference>
<dbReference type="Proteomes" id="UP000049855">
    <property type="component" value="Unassembled WGS sequence"/>
</dbReference>
<evidence type="ECO:0000256" key="3">
    <source>
        <dbReference type="ARBA" id="ARBA00022741"/>
    </source>
</evidence>
<evidence type="ECO:0000256" key="10">
    <source>
        <dbReference type="ARBA" id="ARBA00023204"/>
    </source>
</evidence>
<dbReference type="InterPro" id="IPR001650">
    <property type="entry name" value="Helicase_C-like"/>
</dbReference>
<dbReference type="EMBL" id="CTRP01000014">
    <property type="protein sequence ID" value="CQR74546.1"/>
    <property type="molecule type" value="Genomic_DNA"/>
</dbReference>
<dbReference type="InterPro" id="IPR014001">
    <property type="entry name" value="Helicase_ATP-bd"/>
</dbReference>
<dbReference type="SMART" id="SM00487">
    <property type="entry name" value="DEXDc"/>
    <property type="match status" value="1"/>
</dbReference>
<keyword evidence="19" id="KW-1185">Reference proteome</keyword>
<dbReference type="InterPro" id="IPR004609">
    <property type="entry name" value="ATP-dep_DNA_helicase_RecG"/>
</dbReference>
<comment type="catalytic activity">
    <reaction evidence="14 15">
        <text>ATP + H2O = ADP + phosphate + H(+)</text>
        <dbReference type="Rhea" id="RHEA:13065"/>
        <dbReference type="ChEBI" id="CHEBI:15377"/>
        <dbReference type="ChEBI" id="CHEBI:15378"/>
        <dbReference type="ChEBI" id="CHEBI:30616"/>
        <dbReference type="ChEBI" id="CHEBI:43474"/>
        <dbReference type="ChEBI" id="CHEBI:456216"/>
        <dbReference type="EC" id="5.6.2.4"/>
    </reaction>
</comment>
<dbReference type="CDD" id="cd17992">
    <property type="entry name" value="DEXHc_RecG"/>
    <property type="match status" value="1"/>
</dbReference>
<comment type="similarity">
    <text evidence="1 15">Belongs to the helicase family. RecG subfamily.</text>
</comment>
<keyword evidence="8" id="KW-0238">DNA-binding</keyword>
<evidence type="ECO:0000256" key="4">
    <source>
        <dbReference type="ARBA" id="ARBA00022763"/>
    </source>
</evidence>
<dbReference type="GO" id="GO:0005524">
    <property type="term" value="F:ATP binding"/>
    <property type="evidence" value="ECO:0007669"/>
    <property type="project" value="UniProtKB-KW"/>
</dbReference>
<dbReference type="PROSITE" id="PS51192">
    <property type="entry name" value="HELICASE_ATP_BIND_1"/>
    <property type="match status" value="1"/>
</dbReference>
<evidence type="ECO:0000259" key="17">
    <source>
        <dbReference type="PROSITE" id="PS51194"/>
    </source>
</evidence>
<dbReference type="NCBIfam" id="NF008165">
    <property type="entry name" value="PRK10917.1-3"/>
    <property type="match status" value="1"/>
</dbReference>
<dbReference type="GO" id="GO:0006310">
    <property type="term" value="P:DNA recombination"/>
    <property type="evidence" value="ECO:0007669"/>
    <property type="project" value="UniProtKB-UniRule"/>
</dbReference>
<evidence type="ECO:0000256" key="6">
    <source>
        <dbReference type="ARBA" id="ARBA00022806"/>
    </source>
</evidence>
<dbReference type="PANTHER" id="PTHR47964">
    <property type="entry name" value="ATP-DEPENDENT DNA HELICASE HOMOLOG RECG, CHLOROPLASTIC"/>
    <property type="match status" value="1"/>
</dbReference>
<dbReference type="GO" id="GO:0043138">
    <property type="term" value="F:3'-5' DNA helicase activity"/>
    <property type="evidence" value="ECO:0007669"/>
    <property type="project" value="UniProtKB-EC"/>
</dbReference>
<gene>
    <name evidence="18" type="ORF">SpAn4DRAFT_1008</name>
</gene>
<dbReference type="NCBIfam" id="TIGR00643">
    <property type="entry name" value="recG"/>
    <property type="match status" value="1"/>
</dbReference>
<evidence type="ECO:0000313" key="19">
    <source>
        <dbReference type="Proteomes" id="UP000049855"/>
    </source>
</evidence>
<sequence length="690" mass="76957">MILIQNFLSAKIQFLKGVGPANAAKFNKLGIYTIGQLLQHYPRRYEDRSTLKLIGELTDGLYESFRAVVINVSDLKSQRGLKIIKITVRDQSGIAQLTWFNQAYIKNKYKPGMELIISGKIQRRLSIVEVNKPDIEPAAEFNASSGRIIPVYPTTEDLPQWRWRALTLQALELFQKVAAPEAVESLPEDIIAAHKLMNRQQAVVNIHLPANREILINARRRLVFEELFLMQCGLAYLKQKIKSGLRGIKHAPDGELVSKVEKSLPFTLTNDQLKTLQEIKADMEDTTTMQRLVQGDVGSGKTVIAAIALAKTVESGYQGAMMAPTEILAEQHYHTLAQLLTPQGITVAVLTGKLTRKARDKIIHHFREGVIDIVVGTHALIQDDVEFAQLGLVVTDEQHRFGVRQRARLEAKGKQPDVLIMTATPIPRTMALTVYGDLDVSVIRQLPPGRQPIATYSRSNSSRSKVYLFAVEQIKAGRQVYVVCPLVDESDKVAAQSAVKMHEELSATFFKNISCGLLHGKMKSQEKDAVMASFSCGEIKALIATTVIEVGVNVPNATVMIIEGADRFGLAQLHQLRGRVGRGEHKSYCILLSDNTNEETVERLTIMTQVNDGFVLAEKDLLLRGPGQFFGTNQHGLPDLKIADIVRDTDILLEARRAAQQTVCSAAYLDKVWKTLQDWFGEKFNMIFCR</sequence>
<dbReference type="InterPro" id="IPR045562">
    <property type="entry name" value="RecG_dom3_C"/>
</dbReference>
<dbReference type="SUPFAM" id="SSF52540">
    <property type="entry name" value="P-loop containing nucleoside triphosphate hydrolases"/>
    <property type="match status" value="2"/>
</dbReference>
<dbReference type="Gene3D" id="2.40.50.140">
    <property type="entry name" value="Nucleic acid-binding proteins"/>
    <property type="match status" value="1"/>
</dbReference>
<dbReference type="InterPro" id="IPR011545">
    <property type="entry name" value="DEAD/DEAH_box_helicase_dom"/>
</dbReference>
<comment type="function">
    <text evidence="15">Plays a critical role in recombination and DNA repair. Helps process Holliday junction intermediates to mature products by catalyzing branch migration. Has replication fork regression activity, unwinds stalled or blocked replication forks to make a HJ that can be resolved. Has a DNA unwinding activity characteristic of a DNA helicase with 3'-5' polarity.</text>
</comment>
<keyword evidence="9 15" id="KW-0233">DNA recombination</keyword>
<dbReference type="NCBIfam" id="NF008168">
    <property type="entry name" value="PRK10917.2-2"/>
    <property type="match status" value="1"/>
</dbReference>
<name>A0A0U1L4D4_9FIRM</name>
<dbReference type="EC" id="5.6.2.4" evidence="13 15"/>
<dbReference type="InterPro" id="IPR047112">
    <property type="entry name" value="RecG/Mfd"/>
</dbReference>
<dbReference type="CDD" id="cd04488">
    <property type="entry name" value="RecG_wedge_OBF"/>
    <property type="match status" value="1"/>
</dbReference>
<organism evidence="18 19">
    <name type="scientific">Sporomusa ovata</name>
    <dbReference type="NCBI Taxonomy" id="2378"/>
    <lineage>
        <taxon>Bacteria</taxon>
        <taxon>Bacillati</taxon>
        <taxon>Bacillota</taxon>
        <taxon>Negativicutes</taxon>
        <taxon>Selenomonadales</taxon>
        <taxon>Sporomusaceae</taxon>
        <taxon>Sporomusa</taxon>
    </lineage>
</organism>
<dbReference type="InterPro" id="IPR033454">
    <property type="entry name" value="RecG_wedge"/>
</dbReference>
<feature type="domain" description="Helicase ATP-binding" evidence="16">
    <location>
        <begin position="282"/>
        <end position="443"/>
    </location>
</feature>
<dbReference type="SUPFAM" id="SSF50249">
    <property type="entry name" value="Nucleic acid-binding proteins"/>
    <property type="match status" value="1"/>
</dbReference>
<evidence type="ECO:0000256" key="8">
    <source>
        <dbReference type="ARBA" id="ARBA00023125"/>
    </source>
</evidence>
<dbReference type="SMART" id="SM00490">
    <property type="entry name" value="HELICc"/>
    <property type="match status" value="2"/>
</dbReference>
<dbReference type="GO" id="GO:0003677">
    <property type="term" value="F:DNA binding"/>
    <property type="evidence" value="ECO:0007669"/>
    <property type="project" value="UniProtKB-KW"/>
</dbReference>
<dbReference type="Pfam" id="PF17191">
    <property type="entry name" value="RecG_wedge"/>
    <property type="match status" value="1"/>
</dbReference>
<feature type="domain" description="Helicase C-terminal" evidence="17">
    <location>
        <begin position="462"/>
        <end position="622"/>
    </location>
</feature>
<dbReference type="AlphaFoldDB" id="A0A0U1L4D4"/>
<evidence type="ECO:0000259" key="16">
    <source>
        <dbReference type="PROSITE" id="PS51192"/>
    </source>
</evidence>